<evidence type="ECO:0000256" key="5">
    <source>
        <dbReference type="ARBA" id="ARBA00023136"/>
    </source>
</evidence>
<proteinExistence type="predicted"/>
<comment type="subcellular location">
    <subcellularLocation>
        <location evidence="1">Cell membrane</location>
        <topology evidence="1">Multi-pass membrane protein</topology>
    </subcellularLocation>
</comment>
<dbReference type="GO" id="GO:0005886">
    <property type="term" value="C:plasma membrane"/>
    <property type="evidence" value="ECO:0007669"/>
    <property type="project" value="UniProtKB-SubCell"/>
</dbReference>
<feature type="transmembrane region" description="Helical" evidence="6">
    <location>
        <begin position="41"/>
        <end position="65"/>
    </location>
</feature>
<reference evidence="8" key="1">
    <citation type="submission" date="2015-05" db="EMBL/GenBank/DDBJ databases">
        <authorList>
            <person name="Urmite Genomes"/>
        </authorList>
    </citation>
    <scope>NUCLEOTIDE SEQUENCE [LARGE SCALE GENOMIC DNA]</scope>
    <source>
        <strain evidence="8">LF1</strain>
    </source>
</reference>
<keyword evidence="5 6" id="KW-0472">Membrane</keyword>
<feature type="transmembrane region" description="Helical" evidence="6">
    <location>
        <begin position="71"/>
        <end position="93"/>
    </location>
</feature>
<feature type="transmembrane region" description="Helical" evidence="6">
    <location>
        <begin position="113"/>
        <end position="135"/>
    </location>
</feature>
<evidence type="ECO:0000256" key="2">
    <source>
        <dbReference type="ARBA" id="ARBA00022475"/>
    </source>
</evidence>
<sequence>MFGIIHYEVFLLTGILLNLIPGADTMNIVGRSMSQGRKAGVYSVLGIITGSLTHTLFVAFGLSIILVKSVFLFNTIKIIGVMYLLYLGIRMLLDNSNAAFQASATDKLNIRKIYVQGLLTSLTNPKVSLFFIAFLPQFIDTKASGPIPFLILGLTFTTTGLLWCLFIAYFSSYVTKKLRGNQKIGMFLNKITGLIFIGMGIKLLQTKAPH</sequence>
<keyword evidence="4 6" id="KW-1133">Transmembrane helix</keyword>
<keyword evidence="2" id="KW-1003">Cell membrane</keyword>
<dbReference type="PIRSF" id="PIRSF006324">
    <property type="entry name" value="LeuE"/>
    <property type="match status" value="1"/>
</dbReference>
<dbReference type="GO" id="GO:0015171">
    <property type="term" value="F:amino acid transmembrane transporter activity"/>
    <property type="evidence" value="ECO:0007669"/>
    <property type="project" value="TreeGrafter"/>
</dbReference>
<keyword evidence="3 6" id="KW-0812">Transmembrane</keyword>
<name>A0A0U1NYJ9_9BACI</name>
<dbReference type="AlphaFoldDB" id="A0A0U1NYJ9"/>
<feature type="transmembrane region" description="Helical" evidence="6">
    <location>
        <begin position="6"/>
        <end position="29"/>
    </location>
</feature>
<dbReference type="EMBL" id="CVRB01000003">
    <property type="protein sequence ID" value="CRK83047.1"/>
    <property type="molecule type" value="Genomic_DNA"/>
</dbReference>
<evidence type="ECO:0000256" key="4">
    <source>
        <dbReference type="ARBA" id="ARBA00022989"/>
    </source>
</evidence>
<organism evidence="7 8">
    <name type="scientific">Neobacillus massiliamazoniensis</name>
    <dbReference type="NCBI Taxonomy" id="1499688"/>
    <lineage>
        <taxon>Bacteria</taxon>
        <taxon>Bacillati</taxon>
        <taxon>Bacillota</taxon>
        <taxon>Bacilli</taxon>
        <taxon>Bacillales</taxon>
        <taxon>Bacillaceae</taxon>
        <taxon>Neobacillus</taxon>
    </lineage>
</organism>
<dbReference type="PANTHER" id="PTHR30086:SF20">
    <property type="entry name" value="ARGININE EXPORTER PROTEIN ARGO-RELATED"/>
    <property type="match status" value="1"/>
</dbReference>
<keyword evidence="8" id="KW-1185">Reference proteome</keyword>
<evidence type="ECO:0000256" key="1">
    <source>
        <dbReference type="ARBA" id="ARBA00004651"/>
    </source>
</evidence>
<dbReference type="STRING" id="1499688.BN000_03003"/>
<dbReference type="OrthoDB" id="9784202at2"/>
<accession>A0A0U1NYJ9</accession>
<dbReference type="InterPro" id="IPR001123">
    <property type="entry name" value="LeuE-type"/>
</dbReference>
<dbReference type="Pfam" id="PF01810">
    <property type="entry name" value="LysE"/>
    <property type="match status" value="1"/>
</dbReference>
<evidence type="ECO:0000256" key="3">
    <source>
        <dbReference type="ARBA" id="ARBA00022692"/>
    </source>
</evidence>
<evidence type="ECO:0000313" key="8">
    <source>
        <dbReference type="Proteomes" id="UP000199087"/>
    </source>
</evidence>
<feature type="transmembrane region" description="Helical" evidence="6">
    <location>
        <begin position="184"/>
        <end position="204"/>
    </location>
</feature>
<evidence type="ECO:0000313" key="7">
    <source>
        <dbReference type="EMBL" id="CRK83047.1"/>
    </source>
</evidence>
<protein>
    <submittedName>
        <fullName evidence="7">Amino acid transporter LysE</fullName>
    </submittedName>
</protein>
<dbReference type="Proteomes" id="UP000199087">
    <property type="component" value="Unassembled WGS sequence"/>
</dbReference>
<dbReference type="PANTHER" id="PTHR30086">
    <property type="entry name" value="ARGININE EXPORTER PROTEIN ARGO"/>
    <property type="match status" value="1"/>
</dbReference>
<feature type="transmembrane region" description="Helical" evidence="6">
    <location>
        <begin position="147"/>
        <end position="172"/>
    </location>
</feature>
<gene>
    <name evidence="7" type="ORF">BN000_03003</name>
</gene>
<dbReference type="RefSeq" id="WP_090635338.1">
    <property type="nucleotide sequence ID" value="NZ_CVRB01000003.1"/>
</dbReference>
<evidence type="ECO:0000256" key="6">
    <source>
        <dbReference type="SAM" id="Phobius"/>
    </source>
</evidence>